<feature type="compositionally biased region" description="Low complexity" evidence="1">
    <location>
        <begin position="256"/>
        <end position="266"/>
    </location>
</feature>
<organism evidence="3 4">
    <name type="scientific">Micromonospora cathayae</name>
    <dbReference type="NCBI Taxonomy" id="3028804"/>
    <lineage>
        <taxon>Bacteria</taxon>
        <taxon>Bacillati</taxon>
        <taxon>Actinomycetota</taxon>
        <taxon>Actinomycetes</taxon>
        <taxon>Micromonosporales</taxon>
        <taxon>Micromonosporaceae</taxon>
        <taxon>Micromonospora</taxon>
    </lineage>
</organism>
<feature type="compositionally biased region" description="Basic and acidic residues" evidence="1">
    <location>
        <begin position="170"/>
        <end position="192"/>
    </location>
</feature>
<keyword evidence="2" id="KW-0812">Transmembrane</keyword>
<dbReference type="RefSeq" id="WP_275032561.1">
    <property type="nucleotide sequence ID" value="NZ_CP118615.1"/>
</dbReference>
<feature type="transmembrane region" description="Helical" evidence="2">
    <location>
        <begin position="30"/>
        <end position="51"/>
    </location>
</feature>
<reference evidence="3 4" key="1">
    <citation type="submission" date="2023-02" db="EMBL/GenBank/DDBJ databases">
        <authorList>
            <person name="Mo P."/>
        </authorList>
    </citation>
    <scope>NUCLEOTIDE SEQUENCE [LARGE SCALE GENOMIC DNA]</scope>
    <source>
        <strain evidence="3 4">HUAS 3</strain>
    </source>
</reference>
<evidence type="ECO:0000256" key="1">
    <source>
        <dbReference type="SAM" id="MobiDB-lite"/>
    </source>
</evidence>
<feature type="region of interest" description="Disordered" evidence="1">
    <location>
        <begin position="130"/>
        <end position="197"/>
    </location>
</feature>
<dbReference type="InterPro" id="IPR046096">
    <property type="entry name" value="DUF6114"/>
</dbReference>
<keyword evidence="4" id="KW-1185">Reference proteome</keyword>
<feature type="compositionally biased region" description="Low complexity" evidence="1">
    <location>
        <begin position="321"/>
        <end position="342"/>
    </location>
</feature>
<dbReference type="Proteomes" id="UP001219605">
    <property type="component" value="Chromosome"/>
</dbReference>
<feature type="transmembrane region" description="Helical" evidence="2">
    <location>
        <begin position="88"/>
        <end position="104"/>
    </location>
</feature>
<feature type="compositionally biased region" description="Pro residues" evidence="1">
    <location>
        <begin position="143"/>
        <end position="153"/>
    </location>
</feature>
<proteinExistence type="predicted"/>
<evidence type="ECO:0000313" key="3">
    <source>
        <dbReference type="EMBL" id="WDZ85807.1"/>
    </source>
</evidence>
<feature type="compositionally biased region" description="Pro residues" evidence="1">
    <location>
        <begin position="238"/>
        <end position="255"/>
    </location>
</feature>
<feature type="region of interest" description="Disordered" evidence="1">
    <location>
        <begin position="227"/>
        <end position="286"/>
    </location>
</feature>
<evidence type="ECO:0000256" key="2">
    <source>
        <dbReference type="SAM" id="Phobius"/>
    </source>
</evidence>
<protein>
    <submittedName>
        <fullName evidence="3">DUF6114 domain-containing protein</fullName>
    </submittedName>
</protein>
<accession>A0ABY7ZRZ6</accession>
<sequence>MTTADPQHARPGGFSQARWRFRRWRRTRPFWGGLLTVLAGVQIFGTTQMSLGGLTFQMGPTGFLSWLIPTILVACGFFMWFTPQHRMFYSVIAAVTAVFSLIGVNLGGFFIGLLLGMVGSALGFAWTPARRPASPDQHRPEPEPASAPGPGPEVGPESRVAEQTEQTEEDRERLRADERSLTDELMPVRREAGVPPGDPRFLAATVALLGLAAVGLLTLDAPTPVRAAAPATAGCPSSPTPTSPTPPAPTVPAPTVPSHTVPVAPTRPASPATPDAGTPDPGTGTALEEAVGDLLTNLLPAPTADPDADPSTPPATPGGPPTATATPTAPPTCATPTPDPTGSVQPGRPLPRITADPGQPTVGTPSKLTGTRVVMTGVRFEGIVDLRTVDGTLRALKFSMARAVTDDFVLRATGPAGNTLRYATDQLTVDGDVAFYATRFTGRLALLGGPGLIPVTLTPDLPLPDGIPVTAPQLTFRDPVIDLAYVDCDVLTSGDLLRLTLDD</sequence>
<gene>
    <name evidence="3" type="ORF">PVK37_05050</name>
</gene>
<dbReference type="Pfam" id="PF19609">
    <property type="entry name" value="DUF6114"/>
    <property type="match status" value="1"/>
</dbReference>
<name>A0ABY7ZRZ6_9ACTN</name>
<feature type="compositionally biased region" description="Low complexity" evidence="1">
    <location>
        <begin position="227"/>
        <end position="237"/>
    </location>
</feature>
<feature type="region of interest" description="Disordered" evidence="1">
    <location>
        <begin position="298"/>
        <end position="368"/>
    </location>
</feature>
<dbReference type="EMBL" id="CP118615">
    <property type="protein sequence ID" value="WDZ85807.1"/>
    <property type="molecule type" value="Genomic_DNA"/>
</dbReference>
<feature type="compositionally biased region" description="Pro residues" evidence="1">
    <location>
        <begin position="311"/>
        <end position="320"/>
    </location>
</feature>
<feature type="transmembrane region" description="Helical" evidence="2">
    <location>
        <begin position="63"/>
        <end position="81"/>
    </location>
</feature>
<keyword evidence="2" id="KW-1133">Transmembrane helix</keyword>
<keyword evidence="2" id="KW-0472">Membrane</keyword>
<evidence type="ECO:0000313" key="4">
    <source>
        <dbReference type="Proteomes" id="UP001219605"/>
    </source>
</evidence>